<evidence type="ECO:0000313" key="2">
    <source>
        <dbReference type="Proteomes" id="UP001324533"/>
    </source>
</evidence>
<organism evidence="1 2">
    <name type="scientific">Microbacterium invictum</name>
    <dbReference type="NCBI Taxonomy" id="515415"/>
    <lineage>
        <taxon>Bacteria</taxon>
        <taxon>Bacillati</taxon>
        <taxon>Actinomycetota</taxon>
        <taxon>Actinomycetes</taxon>
        <taxon>Micrococcales</taxon>
        <taxon>Microbacteriaceae</taxon>
        <taxon>Microbacterium</taxon>
    </lineage>
</organism>
<dbReference type="RefSeq" id="WP_322412213.1">
    <property type="nucleotide sequence ID" value="NZ_CP139779.1"/>
</dbReference>
<name>A0ABZ0VIR4_9MICO</name>
<gene>
    <name evidence="1" type="ORF">T9R20_00570</name>
</gene>
<dbReference type="InterPro" id="IPR016024">
    <property type="entry name" value="ARM-type_fold"/>
</dbReference>
<proteinExistence type="predicted"/>
<evidence type="ECO:0008006" key="3">
    <source>
        <dbReference type="Google" id="ProtNLM"/>
    </source>
</evidence>
<reference evidence="1 2" key="1">
    <citation type="submission" date="2023-06" db="EMBL/GenBank/DDBJ databases">
        <title>Rock-solubilizing bacteria, Microbacterium invictum, promotes re-establishment of vegetation in rocky wasteland by accelerating rock bio-weathering and reshaping soil bacterial community.</title>
        <authorList>
            <person name="Liu C."/>
        </authorList>
    </citation>
    <scope>NUCLEOTIDE SEQUENCE [LARGE SCALE GENOMIC DNA]</scope>
    <source>
        <strain evidence="1 2">X-18</strain>
    </source>
</reference>
<keyword evidence="2" id="KW-1185">Reference proteome</keyword>
<protein>
    <recommendedName>
        <fullName evidence="3">DNA alkylation repair protein</fullName>
    </recommendedName>
</protein>
<accession>A0ABZ0VIR4</accession>
<dbReference type="SUPFAM" id="SSF48371">
    <property type="entry name" value="ARM repeat"/>
    <property type="match status" value="1"/>
</dbReference>
<dbReference type="InterPro" id="IPR013783">
    <property type="entry name" value="Ig-like_fold"/>
</dbReference>
<evidence type="ECO:0000313" key="1">
    <source>
        <dbReference type="EMBL" id="WQB72105.1"/>
    </source>
</evidence>
<dbReference type="Proteomes" id="UP001324533">
    <property type="component" value="Chromosome"/>
</dbReference>
<dbReference type="Gene3D" id="2.60.40.10">
    <property type="entry name" value="Immunoglobulins"/>
    <property type="match status" value="1"/>
</dbReference>
<sequence length="377" mass="41542">MDELINAAAIDLLRESLSTVVPTVATPQLELTRVMVDDRRLRERVDLVRGAMLADLPGGFVATEEIIDGLLSQPRFTGWIVWPTTEFVATRALEEGSERAFDSAMALLARLTTRLSSEFAIRNMLLARPERALTSVLGWTADENEHVRRLASEGTRSHLPWGRRVPWLVDNPDATGPILDALYRDRSEYVRRSVANHLNDLSRLSPAVAVAHARAWTTDPDENTARVVRHGLRTLVKRADPAALALVGYSGDRLRVGPVQLSTEVVAPEGSITFTARIENEGDRDAVASINYTIGFLRANGSMSPKTFVLATRSLAAGEEVTVSKTHSFRRITTRRYYPGRHVLTVEANGARSPEVDFVLQTMSETQPPAIARGEGS</sequence>
<dbReference type="EMBL" id="CP139779">
    <property type="protein sequence ID" value="WQB72105.1"/>
    <property type="molecule type" value="Genomic_DNA"/>
</dbReference>
<dbReference type="Gene3D" id="1.25.40.290">
    <property type="entry name" value="ARM repeat domains"/>
    <property type="match status" value="1"/>
</dbReference>